<feature type="region of interest" description="Disordered" evidence="4">
    <location>
        <begin position="227"/>
        <end position="246"/>
    </location>
</feature>
<accession>A0A1J0A9F2</accession>
<dbReference type="PANTHER" id="PTHR32089:SF114">
    <property type="entry name" value="METHYL-ACCEPTING CHEMOTAXIS PROTEIN MCPB"/>
    <property type="match status" value="1"/>
</dbReference>
<evidence type="ECO:0000259" key="6">
    <source>
        <dbReference type="PROSITE" id="PS50885"/>
    </source>
</evidence>
<sequence length="579" mass="62482">MYDPTPSSGQPVMMYRGRPVFTPADSGVREVDLMAKILQANTLEQAGEVTQAAQMYQEVIRLDHDGTYAAIAEKALAELQNTGALALVMPEAQPASFPEVMEGEMAPPQESPLRWLHQRSVGWKFGLVVVVQVLTIAAWIPTGITPPATQPPVATQTRSSQFTLASVLLLLNLLVLWWFWQEVVVPLKRLTGGETPDDPADEDDPANELERLTQTVAQWQQQAQTAQQTLAERSQTQTTELARQRQDKEQLQQEVINLLLEIEGAQRGDLTVQAPITPGEVGSIADAFNATIASLRQLVLQVQGVANQVQQVTQAGSESITHLTEAAQTQTAQVQDSLATVAAMNQSITQVTALAQQAAQVARSALVAAEAGDGKINQTVASIEGLRSTVATTAKKVKRLAESSQEISQIVAIISGISEKTNLLAFNASIEATRAGEHGQGFRVVADEVRRLAQQVTEATREIEQRVTNIQEGTGDVLQAMETGTSEVVVSTQLVQSTRETLQGLAQLSQDIDRFLQEIAGQTYAQQAASQQVNQRMMAVTTIATQTASESQTVAGSLQDLLAVVGDLQTSVARFRLTP</sequence>
<dbReference type="PROSITE" id="PS50111">
    <property type="entry name" value="CHEMOTAXIS_TRANSDUC_2"/>
    <property type="match status" value="1"/>
</dbReference>
<dbReference type="Proteomes" id="UP000180235">
    <property type="component" value="Chromosome"/>
</dbReference>
<dbReference type="PANTHER" id="PTHR32089">
    <property type="entry name" value="METHYL-ACCEPTING CHEMOTAXIS PROTEIN MCPB"/>
    <property type="match status" value="1"/>
</dbReference>
<dbReference type="Pfam" id="PF00015">
    <property type="entry name" value="MCPsignal"/>
    <property type="match status" value="1"/>
</dbReference>
<evidence type="ECO:0000313" key="7">
    <source>
        <dbReference type="EMBL" id="APB32550.1"/>
    </source>
</evidence>
<dbReference type="SUPFAM" id="SSF58104">
    <property type="entry name" value="Methyl-accepting chemotaxis protein (MCP) signaling domain"/>
    <property type="match status" value="1"/>
</dbReference>
<dbReference type="OrthoDB" id="419276at2"/>
<dbReference type="AlphaFoldDB" id="A0A1J0A9F2"/>
<dbReference type="RefSeq" id="WP_071453275.1">
    <property type="nucleotide sequence ID" value="NZ_CP017675.1"/>
</dbReference>
<feature type="domain" description="Methyl-accepting transducer" evidence="5">
    <location>
        <begin position="305"/>
        <end position="541"/>
    </location>
</feature>
<evidence type="ECO:0000313" key="8">
    <source>
        <dbReference type="Proteomes" id="UP000180235"/>
    </source>
</evidence>
<proteinExistence type="inferred from homology"/>
<evidence type="ECO:0000256" key="3">
    <source>
        <dbReference type="PROSITE-ProRule" id="PRU00284"/>
    </source>
</evidence>
<comment type="similarity">
    <text evidence="2">Belongs to the methyl-accepting chemotaxis (MCP) protein family.</text>
</comment>
<feature type="domain" description="HAMP" evidence="6">
    <location>
        <begin position="267"/>
        <end position="300"/>
    </location>
</feature>
<name>A0A1J0A9F2_9CYAN</name>
<dbReference type="Gene3D" id="1.10.287.950">
    <property type="entry name" value="Methyl-accepting chemotaxis protein"/>
    <property type="match status" value="1"/>
</dbReference>
<dbReference type="STRING" id="1188229.GlitD10_0249"/>
<dbReference type="SMART" id="SM00283">
    <property type="entry name" value="MA"/>
    <property type="match status" value="1"/>
</dbReference>
<feature type="compositionally biased region" description="Polar residues" evidence="4">
    <location>
        <begin position="232"/>
        <end position="241"/>
    </location>
</feature>
<dbReference type="KEGG" id="glt:GlitD10_0249"/>
<dbReference type="SMART" id="SM00304">
    <property type="entry name" value="HAMP"/>
    <property type="match status" value="2"/>
</dbReference>
<keyword evidence="8" id="KW-1185">Reference proteome</keyword>
<protein>
    <submittedName>
        <fullName evidence="7">Methyl-accepting chemotaxis sensory transducer</fullName>
    </submittedName>
</protein>
<evidence type="ECO:0000256" key="2">
    <source>
        <dbReference type="ARBA" id="ARBA00029447"/>
    </source>
</evidence>
<evidence type="ECO:0000256" key="4">
    <source>
        <dbReference type="SAM" id="MobiDB-lite"/>
    </source>
</evidence>
<dbReference type="InterPro" id="IPR004089">
    <property type="entry name" value="MCPsignal_dom"/>
</dbReference>
<dbReference type="PROSITE" id="PS50885">
    <property type="entry name" value="HAMP"/>
    <property type="match status" value="1"/>
</dbReference>
<gene>
    <name evidence="7" type="primary">pilJ-2</name>
    <name evidence="7" type="ORF">GlitD10_0249</name>
</gene>
<evidence type="ECO:0000256" key="1">
    <source>
        <dbReference type="ARBA" id="ARBA00023224"/>
    </source>
</evidence>
<dbReference type="EMBL" id="CP017675">
    <property type="protein sequence ID" value="APB32550.1"/>
    <property type="molecule type" value="Genomic_DNA"/>
</dbReference>
<evidence type="ECO:0000259" key="5">
    <source>
        <dbReference type="PROSITE" id="PS50111"/>
    </source>
</evidence>
<dbReference type="GO" id="GO:0016020">
    <property type="term" value="C:membrane"/>
    <property type="evidence" value="ECO:0007669"/>
    <property type="project" value="InterPro"/>
</dbReference>
<dbReference type="GO" id="GO:0007165">
    <property type="term" value="P:signal transduction"/>
    <property type="evidence" value="ECO:0007669"/>
    <property type="project" value="UniProtKB-KW"/>
</dbReference>
<dbReference type="InterPro" id="IPR003660">
    <property type="entry name" value="HAMP_dom"/>
</dbReference>
<reference evidence="7 8" key="1">
    <citation type="submission" date="2016-10" db="EMBL/GenBank/DDBJ databases">
        <title>Description of Gloeomargarita lithophora gen. nov., sp. nov., a thylakoid-bearing basal-branching cyanobacterium with intracellular carbonates, and proposal for Gloeomargaritales ord. nov.</title>
        <authorList>
            <person name="Moreira D."/>
            <person name="Tavera R."/>
            <person name="Benzerara K."/>
            <person name="Skouri-Panet F."/>
            <person name="Couradeau E."/>
            <person name="Gerard E."/>
            <person name="Loussert C."/>
            <person name="Novelo E."/>
            <person name="Zivanovic Y."/>
            <person name="Lopez-Garcia P."/>
        </authorList>
    </citation>
    <scope>NUCLEOTIDE SEQUENCE [LARGE SCALE GENOMIC DNA]</scope>
    <source>
        <strain evidence="7 8">D10</strain>
    </source>
</reference>
<organism evidence="7 8">
    <name type="scientific">Gloeomargarita lithophora Alchichica-D10</name>
    <dbReference type="NCBI Taxonomy" id="1188229"/>
    <lineage>
        <taxon>Bacteria</taxon>
        <taxon>Bacillati</taxon>
        <taxon>Cyanobacteriota</taxon>
        <taxon>Cyanophyceae</taxon>
        <taxon>Gloeomargaritales</taxon>
        <taxon>Gloeomargaritaceae</taxon>
        <taxon>Gloeomargarita</taxon>
    </lineage>
</organism>
<keyword evidence="1 3" id="KW-0807">Transducer</keyword>